<evidence type="ECO:0000259" key="1">
    <source>
        <dbReference type="Pfam" id="PF07589"/>
    </source>
</evidence>
<feature type="domain" description="Ice-binding protein C-terminal" evidence="1">
    <location>
        <begin position="275"/>
        <end position="297"/>
    </location>
</feature>
<proteinExistence type="predicted"/>
<gene>
    <name evidence="2" type="ORF">CK501_08225</name>
</gene>
<protein>
    <recommendedName>
        <fullName evidence="1">Ice-binding protein C-terminal domain-containing protein</fullName>
    </recommendedName>
</protein>
<comment type="caution">
    <text evidence="2">The sequence shown here is derived from an EMBL/GenBank/DDBJ whole genome shotgun (WGS) entry which is preliminary data.</text>
</comment>
<dbReference type="Proteomes" id="UP000218896">
    <property type="component" value="Unassembled WGS sequence"/>
</dbReference>
<sequence>MTSDSSKAVAAQNGLAGSRMLRIVPCFRVPERKQRRTALHFPGFPRATPRDNLSQGYGSEEVLMQWTPFAWICTVSPTDRPHPTTGKGIEEMTIKQSAIALGILAAGAATAASGASISIEAAGVYNTQVSGATEIDFESGDCGSATCSGDYNVVQGTVGGQHAQPHDFPENNQYLTVPYEQSNGSAELSLGTTANYFGLYWGSIDDYNTISFFLDGSQVGSSYSGNDVLPPSGGNQESFDDNRYVNFHFGSEFFDTVSFSSTQYAFESDNHAYATVPEPGTLALLGAGLLGLGMRRRRT</sequence>
<dbReference type="InterPro" id="IPR013424">
    <property type="entry name" value="Ice-binding_C"/>
</dbReference>
<name>A0A2A2F6R9_9GAMM</name>
<dbReference type="Pfam" id="PF07589">
    <property type="entry name" value="PEP-CTERM"/>
    <property type="match status" value="1"/>
</dbReference>
<organism evidence="2 3">
    <name type="scientific">Halovibrio salipaludis</name>
    <dbReference type="NCBI Taxonomy" id="2032626"/>
    <lineage>
        <taxon>Bacteria</taxon>
        <taxon>Pseudomonadati</taxon>
        <taxon>Pseudomonadota</taxon>
        <taxon>Gammaproteobacteria</taxon>
        <taxon>Oceanospirillales</taxon>
        <taxon>Halomonadaceae</taxon>
        <taxon>Halovibrio</taxon>
    </lineage>
</organism>
<evidence type="ECO:0000313" key="2">
    <source>
        <dbReference type="EMBL" id="PAU80424.1"/>
    </source>
</evidence>
<accession>A0A2A2F6R9</accession>
<dbReference type="EMBL" id="NSKD01000003">
    <property type="protein sequence ID" value="PAU80424.1"/>
    <property type="molecule type" value="Genomic_DNA"/>
</dbReference>
<evidence type="ECO:0000313" key="3">
    <source>
        <dbReference type="Proteomes" id="UP000218896"/>
    </source>
</evidence>
<reference evidence="2 3" key="1">
    <citation type="submission" date="2017-08" db="EMBL/GenBank/DDBJ databases">
        <title>Halovibrio sewagensis sp. nov., isolated from wastewater of high salinity.</title>
        <authorList>
            <person name="Dong X."/>
            <person name="Zhang G."/>
        </authorList>
    </citation>
    <scope>NUCLEOTIDE SEQUENCE [LARGE SCALE GENOMIC DNA]</scope>
    <source>
        <strain evidence="2 3">YL5-2</strain>
    </source>
</reference>
<dbReference type="AlphaFoldDB" id="A0A2A2F6R9"/>
<dbReference type="NCBIfam" id="TIGR02595">
    <property type="entry name" value="PEP_CTERM"/>
    <property type="match status" value="1"/>
</dbReference>
<keyword evidence="3" id="KW-1185">Reference proteome</keyword>